<dbReference type="AlphaFoldDB" id="A0A3B0XNJ6"/>
<gene>
    <name evidence="16" type="ORF">MNBD_GAMMA09-1025</name>
</gene>
<evidence type="ECO:0000256" key="14">
    <source>
        <dbReference type="ARBA" id="ARBA00032361"/>
    </source>
</evidence>
<dbReference type="InterPro" id="IPR000462">
    <property type="entry name" value="CDP-OH_P_trans"/>
</dbReference>
<dbReference type="InterPro" id="IPR048254">
    <property type="entry name" value="CDP_ALCOHOL_P_TRANSF_CS"/>
</dbReference>
<sequence>MEEKTKVRYRRRGIYLLPNIFTTGAMFAGFYAVVAGMNGQFEKAAIAIFIAMILDGVDGRVARMTNTQSEFGAEYDSLSDMVSFGVAPALVMYEWSLSSLVDVGWQWGKLGWLAAFIYTACAAMRLARFNTQVGTADKRYFQGLPSPSAAAVIAGLVWVGAENAIVGAEIAKYTVILVISLGLLMVSNVLYYSFKDFHFKGRVPFFSVLIMVLVLALAALDTSKSLFIVFALYTLSGPVFSLFRKLRKLGRKKPGL</sequence>
<keyword evidence="11 15" id="KW-0472">Membrane</keyword>
<evidence type="ECO:0000256" key="6">
    <source>
        <dbReference type="ARBA" id="ARBA00022516"/>
    </source>
</evidence>
<feature type="transmembrane region" description="Helical" evidence="15">
    <location>
        <begin position="173"/>
        <end position="191"/>
    </location>
</feature>
<dbReference type="NCBIfam" id="TIGR00473">
    <property type="entry name" value="pssA"/>
    <property type="match status" value="1"/>
</dbReference>
<evidence type="ECO:0000256" key="15">
    <source>
        <dbReference type="SAM" id="Phobius"/>
    </source>
</evidence>
<dbReference type="Pfam" id="PF01066">
    <property type="entry name" value="CDP-OH_P_transf"/>
    <property type="match status" value="1"/>
</dbReference>
<evidence type="ECO:0000256" key="4">
    <source>
        <dbReference type="ARBA" id="ARBA00013174"/>
    </source>
</evidence>
<keyword evidence="6" id="KW-0444">Lipid biosynthesis</keyword>
<keyword evidence="10" id="KW-0443">Lipid metabolism</keyword>
<proteinExistence type="inferred from homology"/>
<keyword evidence="9 15" id="KW-1133">Transmembrane helix</keyword>
<dbReference type="EMBL" id="UOFI01000056">
    <property type="protein sequence ID" value="VAW64722.1"/>
    <property type="molecule type" value="Genomic_DNA"/>
</dbReference>
<dbReference type="GO" id="GO:0003882">
    <property type="term" value="F:CDP-diacylglycerol-serine O-phosphatidyltransferase activity"/>
    <property type="evidence" value="ECO:0007669"/>
    <property type="project" value="UniProtKB-EC"/>
</dbReference>
<evidence type="ECO:0000256" key="3">
    <source>
        <dbReference type="ARBA" id="ARBA00010441"/>
    </source>
</evidence>
<feature type="transmembrane region" description="Helical" evidence="15">
    <location>
        <begin position="110"/>
        <end position="128"/>
    </location>
</feature>
<dbReference type="GO" id="GO:0008654">
    <property type="term" value="P:phospholipid biosynthetic process"/>
    <property type="evidence" value="ECO:0007669"/>
    <property type="project" value="UniProtKB-KW"/>
</dbReference>
<dbReference type="GO" id="GO:0012505">
    <property type="term" value="C:endomembrane system"/>
    <property type="evidence" value="ECO:0007669"/>
    <property type="project" value="UniProtKB-SubCell"/>
</dbReference>
<comment type="catalytic activity">
    <reaction evidence="1">
        <text>a CDP-1,2-diacyl-sn-glycerol + L-serine = a 1,2-diacyl-sn-glycero-3-phospho-L-serine + CMP + H(+)</text>
        <dbReference type="Rhea" id="RHEA:16913"/>
        <dbReference type="ChEBI" id="CHEBI:15378"/>
        <dbReference type="ChEBI" id="CHEBI:33384"/>
        <dbReference type="ChEBI" id="CHEBI:57262"/>
        <dbReference type="ChEBI" id="CHEBI:58332"/>
        <dbReference type="ChEBI" id="CHEBI:60377"/>
        <dbReference type="EC" id="2.7.8.8"/>
    </reaction>
</comment>
<protein>
    <recommendedName>
        <fullName evidence="5">CDP-diacylglycerol--serine O-phosphatidyltransferase</fullName>
        <ecNumber evidence="4">2.7.8.8</ecNumber>
    </recommendedName>
    <alternativeName>
        <fullName evidence="14">Phosphatidylserine synthase</fullName>
    </alternativeName>
</protein>
<dbReference type="InterPro" id="IPR004533">
    <property type="entry name" value="CDP-diaglyc--ser_O-PTrfase"/>
</dbReference>
<keyword evidence="7 16" id="KW-0808">Transferase</keyword>
<dbReference type="PANTHER" id="PTHR14269">
    <property type="entry name" value="CDP-DIACYLGLYCEROL--GLYCEROL-3-PHOSPHATE 3-PHOSPHATIDYLTRANSFERASE-RELATED"/>
    <property type="match status" value="1"/>
</dbReference>
<keyword evidence="12" id="KW-0594">Phospholipid biosynthesis</keyword>
<name>A0A3B0XNJ6_9ZZZZ</name>
<evidence type="ECO:0000256" key="11">
    <source>
        <dbReference type="ARBA" id="ARBA00023136"/>
    </source>
</evidence>
<evidence type="ECO:0000256" key="2">
    <source>
        <dbReference type="ARBA" id="ARBA00004127"/>
    </source>
</evidence>
<evidence type="ECO:0000256" key="13">
    <source>
        <dbReference type="ARBA" id="ARBA00023264"/>
    </source>
</evidence>
<keyword evidence="13" id="KW-1208">Phospholipid metabolism</keyword>
<evidence type="ECO:0000313" key="16">
    <source>
        <dbReference type="EMBL" id="VAW64722.1"/>
    </source>
</evidence>
<comment type="subcellular location">
    <subcellularLocation>
        <location evidence="2">Endomembrane system</location>
        <topology evidence="2">Multi-pass membrane protein</topology>
    </subcellularLocation>
</comment>
<dbReference type="Gene3D" id="1.20.120.1760">
    <property type="match status" value="1"/>
</dbReference>
<dbReference type="PANTHER" id="PTHR14269:SF61">
    <property type="entry name" value="CDP-DIACYLGLYCEROL--SERINE O-PHOSPHATIDYLTRANSFERASE"/>
    <property type="match status" value="1"/>
</dbReference>
<reference evidence="16" key="1">
    <citation type="submission" date="2018-06" db="EMBL/GenBank/DDBJ databases">
        <authorList>
            <person name="Zhirakovskaya E."/>
        </authorList>
    </citation>
    <scope>NUCLEOTIDE SEQUENCE</scope>
</reference>
<evidence type="ECO:0000256" key="5">
    <source>
        <dbReference type="ARBA" id="ARBA00017171"/>
    </source>
</evidence>
<feature type="transmembrane region" description="Helical" evidence="15">
    <location>
        <begin position="12"/>
        <end position="34"/>
    </location>
</feature>
<evidence type="ECO:0000256" key="1">
    <source>
        <dbReference type="ARBA" id="ARBA00000287"/>
    </source>
</evidence>
<feature type="transmembrane region" description="Helical" evidence="15">
    <location>
        <begin position="203"/>
        <end position="220"/>
    </location>
</feature>
<accession>A0A3B0XNJ6</accession>
<organism evidence="16">
    <name type="scientific">hydrothermal vent metagenome</name>
    <dbReference type="NCBI Taxonomy" id="652676"/>
    <lineage>
        <taxon>unclassified sequences</taxon>
        <taxon>metagenomes</taxon>
        <taxon>ecological metagenomes</taxon>
    </lineage>
</organism>
<evidence type="ECO:0000256" key="12">
    <source>
        <dbReference type="ARBA" id="ARBA00023209"/>
    </source>
</evidence>
<evidence type="ECO:0000256" key="10">
    <source>
        <dbReference type="ARBA" id="ARBA00023098"/>
    </source>
</evidence>
<dbReference type="GO" id="GO:0016020">
    <property type="term" value="C:membrane"/>
    <property type="evidence" value="ECO:0007669"/>
    <property type="project" value="InterPro"/>
</dbReference>
<evidence type="ECO:0000256" key="9">
    <source>
        <dbReference type="ARBA" id="ARBA00022989"/>
    </source>
</evidence>
<dbReference type="PROSITE" id="PS00379">
    <property type="entry name" value="CDP_ALCOHOL_P_TRANSF"/>
    <property type="match status" value="1"/>
</dbReference>
<dbReference type="EC" id="2.7.8.8" evidence="4"/>
<keyword evidence="8 15" id="KW-0812">Transmembrane</keyword>
<evidence type="ECO:0000256" key="7">
    <source>
        <dbReference type="ARBA" id="ARBA00022679"/>
    </source>
</evidence>
<feature type="transmembrane region" description="Helical" evidence="15">
    <location>
        <begin position="226"/>
        <end position="243"/>
    </location>
</feature>
<feature type="transmembrane region" description="Helical" evidence="15">
    <location>
        <begin position="140"/>
        <end position="161"/>
    </location>
</feature>
<comment type="similarity">
    <text evidence="3">Belongs to the CDP-alcohol phosphatidyltransferase class-I family.</text>
</comment>
<evidence type="ECO:0000256" key="8">
    <source>
        <dbReference type="ARBA" id="ARBA00022692"/>
    </source>
</evidence>
<dbReference type="InterPro" id="IPR050324">
    <property type="entry name" value="CDP-alcohol_PTase-I"/>
</dbReference>
<dbReference type="InterPro" id="IPR043130">
    <property type="entry name" value="CDP-OH_PTrfase_TM_dom"/>
</dbReference>